<dbReference type="EMBL" id="KB467909">
    <property type="protein sequence ID" value="PCH37050.1"/>
    <property type="molecule type" value="Genomic_DNA"/>
</dbReference>
<reference evidence="1 2" key="1">
    <citation type="journal article" date="2012" name="Science">
        <title>The Paleozoic origin of enzymatic lignin decomposition reconstructed from 31 fungal genomes.</title>
        <authorList>
            <person name="Floudas D."/>
            <person name="Binder M."/>
            <person name="Riley R."/>
            <person name="Barry K."/>
            <person name="Blanchette R.A."/>
            <person name="Henrissat B."/>
            <person name="Martinez A.T."/>
            <person name="Otillar R."/>
            <person name="Spatafora J.W."/>
            <person name="Yadav J.S."/>
            <person name="Aerts A."/>
            <person name="Benoit I."/>
            <person name="Boyd A."/>
            <person name="Carlson A."/>
            <person name="Copeland A."/>
            <person name="Coutinho P.M."/>
            <person name="de Vries R.P."/>
            <person name="Ferreira P."/>
            <person name="Findley K."/>
            <person name="Foster B."/>
            <person name="Gaskell J."/>
            <person name="Glotzer D."/>
            <person name="Gorecki P."/>
            <person name="Heitman J."/>
            <person name="Hesse C."/>
            <person name="Hori C."/>
            <person name="Igarashi K."/>
            <person name="Jurgens J.A."/>
            <person name="Kallen N."/>
            <person name="Kersten P."/>
            <person name="Kohler A."/>
            <person name="Kuees U."/>
            <person name="Kumar T.K.A."/>
            <person name="Kuo A."/>
            <person name="LaButti K."/>
            <person name="Larrondo L.F."/>
            <person name="Lindquist E."/>
            <person name="Ling A."/>
            <person name="Lombard V."/>
            <person name="Lucas S."/>
            <person name="Lundell T."/>
            <person name="Martin R."/>
            <person name="McLaughlin D.J."/>
            <person name="Morgenstern I."/>
            <person name="Morin E."/>
            <person name="Murat C."/>
            <person name="Nagy L.G."/>
            <person name="Nolan M."/>
            <person name="Ohm R.A."/>
            <person name="Patyshakuliyeva A."/>
            <person name="Rokas A."/>
            <person name="Ruiz-Duenas F.J."/>
            <person name="Sabat G."/>
            <person name="Salamov A."/>
            <person name="Samejima M."/>
            <person name="Schmutz J."/>
            <person name="Slot J.C."/>
            <person name="St John F."/>
            <person name="Stenlid J."/>
            <person name="Sun H."/>
            <person name="Sun S."/>
            <person name="Syed K."/>
            <person name="Tsang A."/>
            <person name="Wiebenga A."/>
            <person name="Young D."/>
            <person name="Pisabarro A."/>
            <person name="Eastwood D.C."/>
            <person name="Martin F."/>
            <person name="Cullen D."/>
            <person name="Grigoriev I.V."/>
            <person name="Hibbett D.S."/>
        </authorList>
    </citation>
    <scope>NUCLEOTIDE SEQUENCE [LARGE SCALE GENOMIC DNA]</scope>
    <source>
        <strain evidence="1 2">MD-104</strain>
    </source>
</reference>
<evidence type="ECO:0000313" key="2">
    <source>
        <dbReference type="Proteomes" id="UP000218811"/>
    </source>
</evidence>
<proteinExistence type="predicted"/>
<gene>
    <name evidence="1" type="ORF">WOLCODRAFT_140698</name>
</gene>
<accession>A0A2H3J481</accession>
<dbReference type="AlphaFoldDB" id="A0A2H3J481"/>
<name>A0A2H3J481_WOLCO</name>
<evidence type="ECO:0000313" key="1">
    <source>
        <dbReference type="EMBL" id="PCH37050.1"/>
    </source>
</evidence>
<sequence length="102" mass="11070">MMTLKCATLRCSNASFAHSIRNISIVVFTPCAFANLNTVLTVGCTPVNLAAHRVLFHLKGGGKREYLCQRWSLLKLHRGNNSPFAASTGRRVRMAPGQGAIA</sequence>
<feature type="non-terminal residue" evidence="1">
    <location>
        <position position="102"/>
    </location>
</feature>
<organism evidence="1 2">
    <name type="scientific">Wolfiporia cocos (strain MD-104)</name>
    <name type="common">Brown rot fungus</name>
    <dbReference type="NCBI Taxonomy" id="742152"/>
    <lineage>
        <taxon>Eukaryota</taxon>
        <taxon>Fungi</taxon>
        <taxon>Dikarya</taxon>
        <taxon>Basidiomycota</taxon>
        <taxon>Agaricomycotina</taxon>
        <taxon>Agaricomycetes</taxon>
        <taxon>Polyporales</taxon>
        <taxon>Phaeolaceae</taxon>
        <taxon>Wolfiporia</taxon>
    </lineage>
</organism>
<protein>
    <submittedName>
        <fullName evidence="1">Uncharacterized protein</fullName>
    </submittedName>
</protein>
<dbReference type="Proteomes" id="UP000218811">
    <property type="component" value="Unassembled WGS sequence"/>
</dbReference>
<keyword evidence="2" id="KW-1185">Reference proteome</keyword>